<dbReference type="VEuPathDB" id="FungiDB:VP01_1883g2"/>
<evidence type="ECO:0000313" key="5">
    <source>
        <dbReference type="Proteomes" id="UP000037035"/>
    </source>
</evidence>
<dbReference type="GO" id="GO:0003676">
    <property type="term" value="F:nucleic acid binding"/>
    <property type="evidence" value="ECO:0007669"/>
    <property type="project" value="InterPro"/>
</dbReference>
<comment type="caution">
    <text evidence="4">The sequence shown here is derived from an EMBL/GenBank/DDBJ whole genome shotgun (WGS) entry which is preliminary data.</text>
</comment>
<gene>
    <name evidence="4" type="ORF">VP01_1883g2</name>
</gene>
<dbReference type="Proteomes" id="UP000037035">
    <property type="component" value="Unassembled WGS sequence"/>
</dbReference>
<dbReference type="InterPro" id="IPR001878">
    <property type="entry name" value="Znf_CCHC"/>
</dbReference>
<sequence length="57" mass="6475">MDLSAFQRNPNNRLSDAERARRAELNLCFRCGQAGHVSRGCLNGDQPNPHQQYHLNP</sequence>
<dbReference type="SMART" id="SM00343">
    <property type="entry name" value="ZnF_C2HC"/>
    <property type="match status" value="1"/>
</dbReference>
<dbReference type="EMBL" id="LAVV01006707">
    <property type="protein sequence ID" value="KNZ58661.1"/>
    <property type="molecule type" value="Genomic_DNA"/>
</dbReference>
<name>A0A0L6VCZ9_9BASI</name>
<dbReference type="SUPFAM" id="SSF57756">
    <property type="entry name" value="Retrovirus zinc finger-like domains"/>
    <property type="match status" value="1"/>
</dbReference>
<reference evidence="4 5" key="1">
    <citation type="submission" date="2015-08" db="EMBL/GenBank/DDBJ databases">
        <title>Next Generation Sequencing and Analysis of the Genome of Puccinia sorghi L Schw, the Causal Agent of Maize Common Rust.</title>
        <authorList>
            <person name="Rochi L."/>
            <person name="Burguener G."/>
            <person name="Darino M."/>
            <person name="Turjanski A."/>
            <person name="Kreff E."/>
            <person name="Dieguez M.J."/>
            <person name="Sacco F."/>
        </authorList>
    </citation>
    <scope>NUCLEOTIDE SEQUENCE [LARGE SCALE GENOMIC DNA]</scope>
    <source>
        <strain evidence="4 5">RO10H11247</strain>
    </source>
</reference>
<evidence type="ECO:0000256" key="1">
    <source>
        <dbReference type="ARBA" id="ARBA00022664"/>
    </source>
</evidence>
<accession>A0A0L6VCZ9</accession>
<organism evidence="4 5">
    <name type="scientific">Puccinia sorghi</name>
    <dbReference type="NCBI Taxonomy" id="27349"/>
    <lineage>
        <taxon>Eukaryota</taxon>
        <taxon>Fungi</taxon>
        <taxon>Dikarya</taxon>
        <taxon>Basidiomycota</taxon>
        <taxon>Pucciniomycotina</taxon>
        <taxon>Pucciniomycetes</taxon>
        <taxon>Pucciniales</taxon>
        <taxon>Pucciniaceae</taxon>
        <taxon>Puccinia</taxon>
    </lineage>
</organism>
<dbReference type="OrthoDB" id="3040543at2759"/>
<dbReference type="Pfam" id="PF00098">
    <property type="entry name" value="zf-CCHC"/>
    <property type="match status" value="1"/>
</dbReference>
<keyword evidence="5" id="KW-1185">Reference proteome</keyword>
<dbReference type="AlphaFoldDB" id="A0A0L6VCZ9"/>
<evidence type="ECO:0000259" key="3">
    <source>
        <dbReference type="PROSITE" id="PS50158"/>
    </source>
</evidence>
<evidence type="ECO:0000256" key="2">
    <source>
        <dbReference type="PROSITE-ProRule" id="PRU00047"/>
    </source>
</evidence>
<feature type="domain" description="CCHC-type" evidence="3">
    <location>
        <begin position="28"/>
        <end position="41"/>
    </location>
</feature>
<keyword evidence="2" id="KW-0863">Zinc-finger</keyword>
<keyword evidence="2" id="KW-0862">Zinc</keyword>
<dbReference type="Gene3D" id="4.10.60.10">
    <property type="entry name" value="Zinc finger, CCHC-type"/>
    <property type="match status" value="1"/>
</dbReference>
<keyword evidence="1" id="KW-0507">mRNA processing</keyword>
<dbReference type="PROSITE" id="PS50158">
    <property type="entry name" value="ZF_CCHC"/>
    <property type="match status" value="1"/>
</dbReference>
<dbReference type="GO" id="GO:0008270">
    <property type="term" value="F:zinc ion binding"/>
    <property type="evidence" value="ECO:0007669"/>
    <property type="project" value="UniProtKB-KW"/>
</dbReference>
<protein>
    <recommendedName>
        <fullName evidence="3">CCHC-type domain-containing protein</fullName>
    </recommendedName>
</protein>
<evidence type="ECO:0000313" key="4">
    <source>
        <dbReference type="EMBL" id="KNZ58661.1"/>
    </source>
</evidence>
<keyword evidence="2" id="KW-0479">Metal-binding</keyword>
<proteinExistence type="predicted"/>
<dbReference type="GO" id="GO:0006397">
    <property type="term" value="P:mRNA processing"/>
    <property type="evidence" value="ECO:0007669"/>
    <property type="project" value="UniProtKB-KW"/>
</dbReference>
<dbReference type="InterPro" id="IPR036875">
    <property type="entry name" value="Znf_CCHC_sf"/>
</dbReference>